<dbReference type="RefSeq" id="YP_004207860.1">
    <property type="nucleotide sequence ID" value="NC_015049.1"/>
</dbReference>
<accession>E9M5K7</accession>
<comment type="similarity">
    <text evidence="1">Belongs to the herpesviridae UL87 family.</text>
</comment>
<dbReference type="OrthoDB" id="469at10239"/>
<dbReference type="Pfam" id="PF03043">
    <property type="entry name" value="Herpes_UL87"/>
    <property type="match status" value="1"/>
</dbReference>
<proteinExistence type="inferred from homology"/>
<sequence>METLLPVFCDLPDQESPVKAVPEKQLSLLYWLCSNSFTHVSDIAQFFTLGQEITFCLCRAIRRLLLGEKLYPLIYHNNQQKSIQGPTFTGPGLSISSNGSQFCTITTNWFLPVVYSFEITDSQCEDLQHRKLRAIHSPLLFDTGLDYNYMFYTIIKFLSMKDIDDCYSSFLATLEPWIHERCKKNYMKLIAGIMGSPLTKLPSISLKCYCENLKFSISSYIKTWMSRPQLSQLLKTINKNMEDHAHVATVVKLCRFRDLDVQTDLILNDHQLLTRVIPGLNVDLVKKQPGANCLRLTIHCKDGCKMWLRYPPNLNIVRTVMCMAYVDHISYSNSLDSAIYEVTHNKPGMCDVFVSMFKRIDYAPKDSLRSDMFDILNKCYPRHVGHTSNAEIFKPQHHLSLEGFKITVFNTNMVINTKIATRNVTPRYKMITDVPRLTNNFVVKKYSFKEPSFTISVFFSEDMRKSAAININISGPLLHFLFAMTSLKCFLPILTINLATVSNWNSTFDLQGLENQSIVRAGRQDVFWTTNFPSVVSTKRGYNISWFKAATATVSKIHGPALVKQVTSEAFQILKHPQADINYLKNTVFTTLENRNKYQIQTLHKRFLECLFESCKLYKTSPSILKRLVARGIFDFSRRIISHTKNKHECALAGYRRCNMVPKILTGSKKCRLDELGRNSNFWTFMKTDTDSQKPST</sequence>
<protein>
    <recommendedName>
        <fullName evidence="2">Herpesvirus UL87 C-terminal domain-containing protein</fullName>
    </recommendedName>
</protein>
<dbReference type="EMBL" id="HQ221963">
    <property type="protein sequence ID" value="ADW24365.1"/>
    <property type="molecule type" value="Genomic_DNA"/>
</dbReference>
<dbReference type="EMBL" id="HQ698924">
    <property type="protein sequence ID" value="ADW24447.1"/>
    <property type="molecule type" value="Genomic_DNA"/>
</dbReference>
<evidence type="ECO:0000313" key="4">
    <source>
        <dbReference type="EMBL" id="ADW24447.1"/>
    </source>
</evidence>
<evidence type="ECO:0000313" key="6">
    <source>
        <dbReference type="Proteomes" id="UP000164320"/>
    </source>
</evidence>
<organism evidence="3 5">
    <name type="scientific">Cricetid gammaherpesvirus 2</name>
    <dbReference type="NCBI Taxonomy" id="1605972"/>
    <lineage>
        <taxon>Viruses</taxon>
        <taxon>Duplodnaviria</taxon>
        <taxon>Heunggongvirae</taxon>
        <taxon>Peploviricota</taxon>
        <taxon>Herviviricetes</taxon>
        <taxon>Herpesvirales</taxon>
        <taxon>Orthoherpesviridae</taxon>
        <taxon>Gammaherpesvirinae</taxon>
        <taxon>Rhadinovirus</taxon>
        <taxon>Rhadinovirus cricetidgamma2</taxon>
    </lineage>
</organism>
<evidence type="ECO:0000313" key="5">
    <source>
        <dbReference type="Proteomes" id="UP000134313"/>
    </source>
</evidence>
<dbReference type="KEGG" id="vg:10192215"/>
<dbReference type="Proteomes" id="UP000134313">
    <property type="component" value="Segment"/>
</dbReference>
<name>E9M5K7_9GAMA</name>
<keyword evidence="5" id="KW-1185">Reference proteome</keyword>
<dbReference type="Proteomes" id="UP000164320">
    <property type="component" value="Genome"/>
</dbReference>
<feature type="domain" description="Herpesvirus UL87 C-terminal" evidence="2">
    <location>
        <begin position="213"/>
        <end position="693"/>
    </location>
</feature>
<dbReference type="InterPro" id="IPR004285">
    <property type="entry name" value="Herpes_UL87_C"/>
</dbReference>
<gene>
    <name evidence="4" type="ORF">RHVP-L.24</name>
    <name evidence="3" type="ORF">RHVP.24</name>
</gene>
<evidence type="ECO:0000259" key="2">
    <source>
        <dbReference type="Pfam" id="PF03043"/>
    </source>
</evidence>
<evidence type="ECO:0000313" key="3">
    <source>
        <dbReference type="EMBL" id="ADW24365.1"/>
    </source>
</evidence>
<reference evidence="5 6" key="1">
    <citation type="journal article" date="2011" name="J. Virol.">
        <title>Identification and sequencing of a novel rodent gammaherpesvirus that establishes acute and latent infection in laboratory mice.</title>
        <authorList>
            <person name="Loh J."/>
            <person name="Zhao G."/>
            <person name="Nelson C.A."/>
            <person name="Coder P."/>
            <person name="Droit L."/>
            <person name="Handley S.A."/>
            <person name="Johnson L.S."/>
            <person name="Vachharajani P."/>
            <person name="Guzman H."/>
            <person name="Tesh R.B."/>
            <person name="Wang D."/>
            <person name="Fremont D.H."/>
            <person name="Virgin H.W."/>
        </authorList>
    </citation>
    <scope>NUCLEOTIDE SEQUENCE [LARGE SCALE GENOMIC DNA]</scope>
</reference>
<evidence type="ECO:0000256" key="1">
    <source>
        <dbReference type="ARBA" id="ARBA00007679"/>
    </source>
</evidence>
<dbReference type="GeneID" id="10192215"/>